<dbReference type="Proteomes" id="UP001151699">
    <property type="component" value="Unassembled WGS sequence"/>
</dbReference>
<comment type="caution">
    <text evidence="3">The sequence shown here is derived from an EMBL/GenBank/DDBJ whole genome shotgun (WGS) entry which is preliminary data.</text>
</comment>
<evidence type="ECO:0000313" key="4">
    <source>
        <dbReference type="EMBL" id="KAJ6634438.1"/>
    </source>
</evidence>
<evidence type="ECO:0000313" key="5">
    <source>
        <dbReference type="Proteomes" id="UP001151699"/>
    </source>
</evidence>
<proteinExistence type="predicted"/>
<reference evidence="3" key="1">
    <citation type="submission" date="2022-07" db="EMBL/GenBank/DDBJ databases">
        <authorList>
            <person name="Trinca V."/>
            <person name="Uliana J.V.C."/>
            <person name="Torres T.T."/>
            <person name="Ward R.J."/>
            <person name="Monesi N."/>
        </authorList>
    </citation>
    <scope>NUCLEOTIDE SEQUENCE</scope>
    <source>
        <strain evidence="3">HSMRA1968</strain>
        <tissue evidence="3">Whole embryos</tissue>
    </source>
</reference>
<feature type="region of interest" description="Disordered" evidence="1">
    <location>
        <begin position="44"/>
        <end position="90"/>
    </location>
</feature>
<name>A0A9Q0RU99_9DIPT</name>
<dbReference type="EMBL" id="WJQU01000234">
    <property type="protein sequence ID" value="KAJ6634438.1"/>
    <property type="molecule type" value="Genomic_DNA"/>
</dbReference>
<evidence type="ECO:0000259" key="2">
    <source>
        <dbReference type="Pfam" id="PF23307"/>
    </source>
</evidence>
<organism evidence="3 5">
    <name type="scientific">Pseudolycoriella hygida</name>
    <dbReference type="NCBI Taxonomy" id="35572"/>
    <lineage>
        <taxon>Eukaryota</taxon>
        <taxon>Metazoa</taxon>
        <taxon>Ecdysozoa</taxon>
        <taxon>Arthropoda</taxon>
        <taxon>Hexapoda</taxon>
        <taxon>Insecta</taxon>
        <taxon>Pterygota</taxon>
        <taxon>Neoptera</taxon>
        <taxon>Endopterygota</taxon>
        <taxon>Diptera</taxon>
        <taxon>Nematocera</taxon>
        <taxon>Sciaroidea</taxon>
        <taxon>Sciaridae</taxon>
        <taxon>Pseudolycoriella</taxon>
    </lineage>
</organism>
<evidence type="ECO:0000256" key="1">
    <source>
        <dbReference type="SAM" id="MobiDB-lite"/>
    </source>
</evidence>
<dbReference type="InterPro" id="IPR057092">
    <property type="entry name" value="SAM_KIDINS220"/>
</dbReference>
<keyword evidence="5" id="KW-1185">Reference proteome</keyword>
<dbReference type="OrthoDB" id="7425715at2759"/>
<dbReference type="Pfam" id="PF23307">
    <property type="entry name" value="SAM_KIDINS220"/>
    <property type="match status" value="1"/>
</dbReference>
<feature type="compositionally biased region" description="Low complexity" evidence="1">
    <location>
        <begin position="53"/>
        <end position="65"/>
    </location>
</feature>
<dbReference type="AlphaFoldDB" id="A0A9Q0RU99"/>
<gene>
    <name evidence="3" type="ORF">Bhyg_17293</name>
    <name evidence="4" type="ORF">Bhyg_17505</name>
</gene>
<sequence length="192" mass="21675">MNEIKTKSSPLQRVKESGQSIINSIRKKENRLKESIAKVFFGKSKNDPRVGATTNTTSVTTAGPTQDENKPLMGEISNSTLGIENPNLSSKSADSGDDSYLMHRFATIFPSDFLSIKLIKLSPKEVQEMLGQVHYFKEILGHLCQIVEMYRLDGITLSFTNLEVLKESLNLEYGYWELFKILILGLRRLQSE</sequence>
<feature type="domain" description="Kinase D-interacting substrate of 220 kDa-like SAM" evidence="2">
    <location>
        <begin position="116"/>
        <end position="190"/>
    </location>
</feature>
<protein>
    <recommendedName>
        <fullName evidence="2">Kinase D-interacting substrate of 220 kDa-like SAM domain-containing protein</fullName>
    </recommendedName>
</protein>
<evidence type="ECO:0000313" key="3">
    <source>
        <dbReference type="EMBL" id="KAJ6634238.1"/>
    </source>
</evidence>
<feature type="compositionally biased region" description="Polar residues" evidence="1">
    <location>
        <begin position="76"/>
        <end position="90"/>
    </location>
</feature>
<dbReference type="EMBL" id="WJQU01000814">
    <property type="protein sequence ID" value="KAJ6634238.1"/>
    <property type="molecule type" value="Genomic_DNA"/>
</dbReference>
<accession>A0A9Q0RU99</accession>